<reference evidence="2" key="1">
    <citation type="submission" date="2023-03" db="EMBL/GenBank/DDBJ databases">
        <title>Massive genome expansion in bonnet fungi (Mycena s.s.) driven by repeated elements and novel gene families across ecological guilds.</title>
        <authorList>
            <consortium name="Lawrence Berkeley National Laboratory"/>
            <person name="Harder C.B."/>
            <person name="Miyauchi S."/>
            <person name="Viragh M."/>
            <person name="Kuo A."/>
            <person name="Thoen E."/>
            <person name="Andreopoulos B."/>
            <person name="Lu D."/>
            <person name="Skrede I."/>
            <person name="Drula E."/>
            <person name="Henrissat B."/>
            <person name="Morin E."/>
            <person name="Kohler A."/>
            <person name="Barry K."/>
            <person name="LaButti K."/>
            <person name="Morin E."/>
            <person name="Salamov A."/>
            <person name="Lipzen A."/>
            <person name="Mereny Z."/>
            <person name="Hegedus B."/>
            <person name="Baldrian P."/>
            <person name="Stursova M."/>
            <person name="Weitz H."/>
            <person name="Taylor A."/>
            <person name="Grigoriev I.V."/>
            <person name="Nagy L.G."/>
            <person name="Martin F."/>
            <person name="Kauserud H."/>
        </authorList>
    </citation>
    <scope>NUCLEOTIDE SEQUENCE</scope>
    <source>
        <strain evidence="2">CBHHK067</strain>
    </source>
</reference>
<proteinExistence type="predicted"/>
<feature type="signal peptide" evidence="1">
    <location>
        <begin position="1"/>
        <end position="25"/>
    </location>
</feature>
<evidence type="ECO:0008006" key="4">
    <source>
        <dbReference type="Google" id="ProtNLM"/>
    </source>
</evidence>
<name>A0AAD7G6U8_MYCRO</name>
<dbReference type="EMBL" id="JARKIE010000162">
    <property type="protein sequence ID" value="KAJ7673433.1"/>
    <property type="molecule type" value="Genomic_DNA"/>
</dbReference>
<accession>A0AAD7G6U8</accession>
<comment type="caution">
    <text evidence="2">The sequence shown here is derived from an EMBL/GenBank/DDBJ whole genome shotgun (WGS) entry which is preliminary data.</text>
</comment>
<feature type="chain" id="PRO_5042169897" description="Secreted protein" evidence="1">
    <location>
        <begin position="26"/>
        <end position="73"/>
    </location>
</feature>
<dbReference type="Proteomes" id="UP001221757">
    <property type="component" value="Unassembled WGS sequence"/>
</dbReference>
<evidence type="ECO:0000256" key="1">
    <source>
        <dbReference type="SAM" id="SignalP"/>
    </source>
</evidence>
<evidence type="ECO:0000313" key="2">
    <source>
        <dbReference type="EMBL" id="KAJ7673433.1"/>
    </source>
</evidence>
<dbReference type="AlphaFoldDB" id="A0AAD7G6U8"/>
<protein>
    <recommendedName>
        <fullName evidence="4">Secreted protein</fullName>
    </recommendedName>
</protein>
<sequence length="73" mass="8505">MGMHRCLQHLLECLALQSLASPTLTIVCKMFEDTALNVLWYEQMGLQHMLNCIYDWPSCWNYESALAQRRGAR</sequence>
<keyword evidence="3" id="KW-1185">Reference proteome</keyword>
<organism evidence="2 3">
    <name type="scientific">Mycena rosella</name>
    <name type="common">Pink bonnet</name>
    <name type="synonym">Agaricus rosellus</name>
    <dbReference type="NCBI Taxonomy" id="1033263"/>
    <lineage>
        <taxon>Eukaryota</taxon>
        <taxon>Fungi</taxon>
        <taxon>Dikarya</taxon>
        <taxon>Basidiomycota</taxon>
        <taxon>Agaricomycotina</taxon>
        <taxon>Agaricomycetes</taxon>
        <taxon>Agaricomycetidae</taxon>
        <taxon>Agaricales</taxon>
        <taxon>Marasmiineae</taxon>
        <taxon>Mycenaceae</taxon>
        <taxon>Mycena</taxon>
    </lineage>
</organism>
<gene>
    <name evidence="2" type="ORF">B0H17DRAFT_1083025</name>
</gene>
<keyword evidence="1" id="KW-0732">Signal</keyword>
<evidence type="ECO:0000313" key="3">
    <source>
        <dbReference type="Proteomes" id="UP001221757"/>
    </source>
</evidence>